<accession>A0AAV9ZZU5</accession>
<feature type="region of interest" description="Disordered" evidence="1">
    <location>
        <begin position="122"/>
        <end position="145"/>
    </location>
</feature>
<proteinExistence type="predicted"/>
<comment type="caution">
    <text evidence="2">The sequence shown here is derived from an EMBL/GenBank/DDBJ whole genome shotgun (WGS) entry which is preliminary data.</text>
</comment>
<evidence type="ECO:0000313" key="3">
    <source>
        <dbReference type="Proteomes" id="UP001362999"/>
    </source>
</evidence>
<dbReference type="Proteomes" id="UP001362999">
    <property type="component" value="Unassembled WGS sequence"/>
</dbReference>
<gene>
    <name evidence="2" type="ORF">R3P38DRAFT_2799646</name>
</gene>
<evidence type="ECO:0000256" key="1">
    <source>
        <dbReference type="SAM" id="MobiDB-lite"/>
    </source>
</evidence>
<dbReference type="AlphaFoldDB" id="A0AAV9ZZU5"/>
<name>A0AAV9ZZU5_9AGAR</name>
<keyword evidence="3" id="KW-1185">Reference proteome</keyword>
<feature type="compositionally biased region" description="Basic and acidic residues" evidence="1">
    <location>
        <begin position="122"/>
        <end position="136"/>
    </location>
</feature>
<evidence type="ECO:0000313" key="2">
    <source>
        <dbReference type="EMBL" id="KAK6996783.1"/>
    </source>
</evidence>
<reference evidence="2 3" key="1">
    <citation type="journal article" date="2024" name="J Genomics">
        <title>Draft genome sequencing and assembly of Favolaschia claudopus CIRM-BRFM 2984 isolated from oak limbs.</title>
        <authorList>
            <person name="Navarro D."/>
            <person name="Drula E."/>
            <person name="Chaduli D."/>
            <person name="Cazenave R."/>
            <person name="Ahrendt S."/>
            <person name="Wang J."/>
            <person name="Lipzen A."/>
            <person name="Daum C."/>
            <person name="Barry K."/>
            <person name="Grigoriev I.V."/>
            <person name="Favel A."/>
            <person name="Rosso M.N."/>
            <person name="Martin F."/>
        </authorList>
    </citation>
    <scope>NUCLEOTIDE SEQUENCE [LARGE SCALE GENOMIC DNA]</scope>
    <source>
        <strain evidence="2 3">CIRM-BRFM 2984</strain>
    </source>
</reference>
<sequence>MLFKVFWWKAYVAAVKKEWEEEEIGVEEDHDGETDQGKDAEKVVLMRSKSGYVGTTTTDDYIFRSDALENTSLFDFIQMAQRVKRTAAEEAEFARNIEQSSPDPTAMEVQDPSWIVEDLTKEDNARYVDTDERDGSDSEEDAEDYGEEIAEFHSQLEAGAVEYVVKGPKQLAKEKQMSETERVMSRIKWTAVLATNSRKFERRNTGKEIQERTYTEKTTKD</sequence>
<organism evidence="2 3">
    <name type="scientific">Favolaschia claudopus</name>
    <dbReference type="NCBI Taxonomy" id="2862362"/>
    <lineage>
        <taxon>Eukaryota</taxon>
        <taxon>Fungi</taxon>
        <taxon>Dikarya</taxon>
        <taxon>Basidiomycota</taxon>
        <taxon>Agaricomycotina</taxon>
        <taxon>Agaricomycetes</taxon>
        <taxon>Agaricomycetidae</taxon>
        <taxon>Agaricales</taxon>
        <taxon>Marasmiineae</taxon>
        <taxon>Mycenaceae</taxon>
        <taxon>Favolaschia</taxon>
    </lineage>
</organism>
<dbReference type="EMBL" id="JAWWNJ010000096">
    <property type="protein sequence ID" value="KAK6996783.1"/>
    <property type="molecule type" value="Genomic_DNA"/>
</dbReference>
<feature type="region of interest" description="Disordered" evidence="1">
    <location>
        <begin position="202"/>
        <end position="221"/>
    </location>
</feature>
<protein>
    <submittedName>
        <fullName evidence="2">Uncharacterized protein</fullName>
    </submittedName>
</protein>